<dbReference type="AlphaFoldDB" id="A0A0C3L093"/>
<evidence type="ECO:0000313" key="2">
    <source>
        <dbReference type="EMBL" id="KIO27088.1"/>
    </source>
</evidence>
<evidence type="ECO:0000256" key="1">
    <source>
        <dbReference type="SAM" id="MobiDB-lite"/>
    </source>
</evidence>
<keyword evidence="3" id="KW-1185">Reference proteome</keyword>
<proteinExistence type="predicted"/>
<sequence length="345" mass="38300">MSQGTGETTVVIFRGKNGKECDSFIRYIRQAAFEREKHRDYEWMAGFASSLYSGRALRWHSKLEDDVRENWKLLEREMIEEFGVAESEGSGGSDSEETSYRPRLEVEAEDGISSRGYHSDFDAATTAARSPAPSTASTPLPGRRKVLRDPTGSTGFIQVVLTGPPSSLSEAAKTALNPARVWYLGREPKEDDGRLSLTNNLGNALHVKFENQHVLKITNATTKYQWLGIRWMYSEGPRIALESTHHAVLVSVDGVDSKNQTCSGSNLAVGQISHTSWALAGRNYEIMSKWARPVQDRQRLGHMADLPTALNLHNGRLVFLAGRLGDFFNAMGGDNYASVVSRFQL</sequence>
<dbReference type="OrthoDB" id="10393317at2759"/>
<dbReference type="HOGENOM" id="CLU_804591_0_0_1"/>
<feature type="compositionally biased region" description="Low complexity" evidence="1">
    <location>
        <begin position="123"/>
        <end position="139"/>
    </location>
</feature>
<accession>A0A0C3L093</accession>
<protein>
    <submittedName>
        <fullName evidence="2">Uncharacterized protein</fullName>
    </submittedName>
</protein>
<organism evidence="2 3">
    <name type="scientific">Tulasnella calospora MUT 4182</name>
    <dbReference type="NCBI Taxonomy" id="1051891"/>
    <lineage>
        <taxon>Eukaryota</taxon>
        <taxon>Fungi</taxon>
        <taxon>Dikarya</taxon>
        <taxon>Basidiomycota</taxon>
        <taxon>Agaricomycotina</taxon>
        <taxon>Agaricomycetes</taxon>
        <taxon>Cantharellales</taxon>
        <taxon>Tulasnellaceae</taxon>
        <taxon>Tulasnella</taxon>
    </lineage>
</organism>
<dbReference type="EMBL" id="KN823014">
    <property type="protein sequence ID" value="KIO27088.1"/>
    <property type="molecule type" value="Genomic_DNA"/>
</dbReference>
<evidence type="ECO:0000313" key="3">
    <source>
        <dbReference type="Proteomes" id="UP000054248"/>
    </source>
</evidence>
<name>A0A0C3L093_9AGAM</name>
<reference evidence="3" key="2">
    <citation type="submission" date="2015-01" db="EMBL/GenBank/DDBJ databases">
        <title>Evolutionary Origins and Diversification of the Mycorrhizal Mutualists.</title>
        <authorList>
            <consortium name="DOE Joint Genome Institute"/>
            <consortium name="Mycorrhizal Genomics Consortium"/>
            <person name="Kohler A."/>
            <person name="Kuo A."/>
            <person name="Nagy L.G."/>
            <person name="Floudas D."/>
            <person name="Copeland A."/>
            <person name="Barry K.W."/>
            <person name="Cichocki N."/>
            <person name="Veneault-Fourrey C."/>
            <person name="LaButti K."/>
            <person name="Lindquist E.A."/>
            <person name="Lipzen A."/>
            <person name="Lundell T."/>
            <person name="Morin E."/>
            <person name="Murat C."/>
            <person name="Riley R."/>
            <person name="Ohm R."/>
            <person name="Sun H."/>
            <person name="Tunlid A."/>
            <person name="Henrissat B."/>
            <person name="Grigoriev I.V."/>
            <person name="Hibbett D.S."/>
            <person name="Martin F."/>
        </authorList>
    </citation>
    <scope>NUCLEOTIDE SEQUENCE [LARGE SCALE GENOMIC DNA]</scope>
    <source>
        <strain evidence="3">MUT 4182</strain>
    </source>
</reference>
<dbReference type="Proteomes" id="UP000054248">
    <property type="component" value="Unassembled WGS sequence"/>
</dbReference>
<gene>
    <name evidence="2" type="ORF">M407DRAFT_23630</name>
</gene>
<feature type="region of interest" description="Disordered" evidence="1">
    <location>
        <begin position="83"/>
        <end position="150"/>
    </location>
</feature>
<reference evidence="2 3" key="1">
    <citation type="submission" date="2014-04" db="EMBL/GenBank/DDBJ databases">
        <authorList>
            <consortium name="DOE Joint Genome Institute"/>
            <person name="Kuo A."/>
            <person name="Girlanda M."/>
            <person name="Perotto S."/>
            <person name="Kohler A."/>
            <person name="Nagy L.G."/>
            <person name="Floudas D."/>
            <person name="Copeland A."/>
            <person name="Barry K.W."/>
            <person name="Cichocki N."/>
            <person name="Veneault-Fourrey C."/>
            <person name="LaButti K."/>
            <person name="Lindquist E.A."/>
            <person name="Lipzen A."/>
            <person name="Lundell T."/>
            <person name="Morin E."/>
            <person name="Murat C."/>
            <person name="Sun H."/>
            <person name="Tunlid A."/>
            <person name="Henrissat B."/>
            <person name="Grigoriev I.V."/>
            <person name="Hibbett D.S."/>
            <person name="Martin F."/>
            <person name="Nordberg H.P."/>
            <person name="Cantor M.N."/>
            <person name="Hua S.X."/>
        </authorList>
    </citation>
    <scope>NUCLEOTIDE SEQUENCE [LARGE SCALE GENOMIC DNA]</scope>
    <source>
        <strain evidence="2 3">MUT 4182</strain>
    </source>
</reference>